<dbReference type="AlphaFoldDB" id="A0A5C5V8C7"/>
<comment type="caution">
    <text evidence="2">The sequence shown here is derived from an EMBL/GenBank/DDBJ whole genome shotgun (WGS) entry which is preliminary data.</text>
</comment>
<dbReference type="CDD" id="cd03794">
    <property type="entry name" value="GT4_WbuB-like"/>
    <property type="match status" value="1"/>
</dbReference>
<keyword evidence="3" id="KW-1185">Reference proteome</keyword>
<dbReference type="SUPFAM" id="SSF51197">
    <property type="entry name" value="Clavaminate synthase-like"/>
    <property type="match status" value="1"/>
</dbReference>
<dbReference type="OrthoDB" id="9787293at2"/>
<dbReference type="Proteomes" id="UP000316714">
    <property type="component" value="Unassembled WGS sequence"/>
</dbReference>
<dbReference type="InterPro" id="IPR050194">
    <property type="entry name" value="Glycosyltransferase_grp1"/>
</dbReference>
<dbReference type="GO" id="GO:0016757">
    <property type="term" value="F:glycosyltransferase activity"/>
    <property type="evidence" value="ECO:0007669"/>
    <property type="project" value="UniProtKB-ARBA"/>
</dbReference>
<dbReference type="Pfam" id="PF13692">
    <property type="entry name" value="Glyco_trans_1_4"/>
    <property type="match status" value="1"/>
</dbReference>
<accession>A0A5C5V8C7</accession>
<dbReference type="RefSeq" id="WP_146567107.1">
    <property type="nucleotide sequence ID" value="NZ_SIHJ01000002.1"/>
</dbReference>
<evidence type="ECO:0000313" key="2">
    <source>
        <dbReference type="EMBL" id="TWT34015.1"/>
    </source>
</evidence>
<dbReference type="Gene3D" id="2.60.120.620">
    <property type="entry name" value="q2cbj1_9rhob like domain"/>
    <property type="match status" value="1"/>
</dbReference>
<proteinExistence type="predicted"/>
<dbReference type="InterPro" id="IPR028098">
    <property type="entry name" value="Glyco_trans_4-like_N"/>
</dbReference>
<dbReference type="SUPFAM" id="SSF53756">
    <property type="entry name" value="UDP-Glycosyltransferase/glycogen phosphorylase"/>
    <property type="match status" value="1"/>
</dbReference>
<name>A0A5C5V8C7_9BACT</name>
<feature type="domain" description="Glycosyltransferase subfamily 4-like N-terminal" evidence="1">
    <location>
        <begin position="4"/>
        <end position="171"/>
    </location>
</feature>
<dbReference type="EMBL" id="SIHJ01000002">
    <property type="protein sequence ID" value="TWT34015.1"/>
    <property type="molecule type" value="Genomic_DNA"/>
</dbReference>
<evidence type="ECO:0000313" key="3">
    <source>
        <dbReference type="Proteomes" id="UP000316714"/>
    </source>
</evidence>
<dbReference type="GO" id="GO:0016706">
    <property type="term" value="F:2-oxoglutarate-dependent dioxygenase activity"/>
    <property type="evidence" value="ECO:0007669"/>
    <property type="project" value="UniProtKB-ARBA"/>
</dbReference>
<keyword evidence="2" id="KW-0808">Transferase</keyword>
<evidence type="ECO:0000259" key="1">
    <source>
        <dbReference type="Pfam" id="PF13579"/>
    </source>
</evidence>
<reference evidence="2 3" key="1">
    <citation type="submission" date="2019-02" db="EMBL/GenBank/DDBJ databases">
        <title>Deep-cultivation of Planctomycetes and their phenomic and genomic characterization uncovers novel biology.</title>
        <authorList>
            <person name="Wiegand S."/>
            <person name="Jogler M."/>
            <person name="Boedeker C."/>
            <person name="Pinto D."/>
            <person name="Vollmers J."/>
            <person name="Rivas-Marin E."/>
            <person name="Kohn T."/>
            <person name="Peeters S.H."/>
            <person name="Heuer A."/>
            <person name="Rast P."/>
            <person name="Oberbeckmann S."/>
            <person name="Bunk B."/>
            <person name="Jeske O."/>
            <person name="Meyerdierks A."/>
            <person name="Storesund J.E."/>
            <person name="Kallscheuer N."/>
            <person name="Luecker S."/>
            <person name="Lage O.M."/>
            <person name="Pohl T."/>
            <person name="Merkel B.J."/>
            <person name="Hornburger P."/>
            <person name="Mueller R.-W."/>
            <person name="Bruemmer F."/>
            <person name="Labrenz M."/>
            <person name="Spormann A.M."/>
            <person name="Op Den Camp H."/>
            <person name="Overmann J."/>
            <person name="Amann R."/>
            <person name="Jetten M.S.M."/>
            <person name="Mascher T."/>
            <person name="Medema M.H."/>
            <person name="Devos D.P."/>
            <person name="Kaster A.-K."/>
            <person name="Ovreas L."/>
            <person name="Rohde M."/>
            <person name="Galperin M.Y."/>
            <person name="Jogler C."/>
        </authorList>
    </citation>
    <scope>NUCLEOTIDE SEQUENCE [LARGE SCALE GENOMIC DNA]</scope>
    <source>
        <strain evidence="2 3">KOR34</strain>
    </source>
</reference>
<dbReference type="PANTHER" id="PTHR45947:SF3">
    <property type="entry name" value="SULFOQUINOVOSYL TRANSFERASE SQD2"/>
    <property type="match status" value="1"/>
</dbReference>
<dbReference type="Pfam" id="PF13579">
    <property type="entry name" value="Glyco_trans_4_4"/>
    <property type="match status" value="1"/>
</dbReference>
<protein>
    <submittedName>
        <fullName evidence="2">Putative glycosyl transferase</fullName>
    </submittedName>
</protein>
<sequence>MLKDIAAEHARRGDKLTVYTTTSASDVARRAWAAEHGIELLELELPADRGLSTVRRSLHLLRFLLGLLYILTRRRFDLVIATSNPPVAAAALVRIASQLRGAAYAYYVQDIVPEMLMCSASRASRCVGRVTRWIDGWNVRSAAVTITLSKTMRQTLRSRGCQDASIEVLQNFAVDAPSPEESDDSKTTAIPTLVFAGNHGQLQNLEHFLRSVKIASKSTAFRVLMLGGGSERARLSQVAHEFHLDNVEFAGALPRSEAQRRIAACDAGIVAAAPGLFRVAYPSKLISYALAGLPSLVLTETGSAEGDEIESQGLGVTASPTNPHQAAVAIEKLVGRITCGESTRHDLSRTASWLYSRDAYLHTYFSIPQLSVPSHQGSAMNYSNDRLQFDTSRFDFAKLVLDEINRHQRAIGLQQVEELRQVHKVDGIAQHLEAHRQHLFTLFRTPAFQRLYREFGKQLIDDHFTTEAVIQKTPTVRIQLAGGNSVSFHSDAWYGHGSRVCSFWLPLTTVSGANSLQMARDIDESRQFLSQIAEEQMDLDEINDKAAALCDPVEAAFGDLIVFNGDMVHGTVHNATPTSRVSFDFRIAESVTDIGMKPAANFYTYEQLSTPVSDHACGEIARRPRRRSLMYSGACRGVSAKSQLVFLNEYARINDIDIVGSESEIVVFDYAPVLQKYAKNPPSGIDSVLLFSVDLLPADPDIRRRIYENAIASKVALLFGAEDVCLSDECDIAKVETLVTHPQPAPTLSAA</sequence>
<dbReference type="Pfam" id="PF05721">
    <property type="entry name" value="PhyH"/>
    <property type="match status" value="1"/>
</dbReference>
<dbReference type="Gene3D" id="3.40.50.2000">
    <property type="entry name" value="Glycogen Phosphorylase B"/>
    <property type="match status" value="2"/>
</dbReference>
<dbReference type="InterPro" id="IPR008775">
    <property type="entry name" value="Phytyl_CoA_dOase-like"/>
</dbReference>
<gene>
    <name evidence="2" type="ORF">KOR34_38510</name>
</gene>
<organism evidence="2 3">
    <name type="scientific">Posidoniimonas corsicana</name>
    <dbReference type="NCBI Taxonomy" id="1938618"/>
    <lineage>
        <taxon>Bacteria</taxon>
        <taxon>Pseudomonadati</taxon>
        <taxon>Planctomycetota</taxon>
        <taxon>Planctomycetia</taxon>
        <taxon>Pirellulales</taxon>
        <taxon>Lacipirellulaceae</taxon>
        <taxon>Posidoniimonas</taxon>
    </lineage>
</organism>
<dbReference type="PANTHER" id="PTHR45947">
    <property type="entry name" value="SULFOQUINOVOSYL TRANSFERASE SQD2"/>
    <property type="match status" value="1"/>
</dbReference>